<protein>
    <submittedName>
        <fullName evidence="1">TFIIS central domain-containing protein</fullName>
    </submittedName>
</protein>
<dbReference type="EMBL" id="CM039170">
    <property type="protein sequence ID" value="KAH9799374.1"/>
    <property type="molecule type" value="Genomic_DNA"/>
</dbReference>
<accession>A0ACB8NNF7</accession>
<reference evidence="2" key="1">
    <citation type="journal article" date="2023" name="Hortic. Res.">
        <title>A chromosome-level phased genome enabling allele-level studies in sweet orange: a case study on citrus Huanglongbing tolerance.</title>
        <authorList>
            <person name="Wu B."/>
            <person name="Yu Q."/>
            <person name="Deng Z."/>
            <person name="Duan Y."/>
            <person name="Luo F."/>
            <person name="Gmitter F. Jr."/>
        </authorList>
    </citation>
    <scope>NUCLEOTIDE SEQUENCE [LARGE SCALE GENOMIC DNA]</scope>
    <source>
        <strain evidence="2">cv. Valencia</strain>
    </source>
</reference>
<gene>
    <name evidence="1" type="ORF">KPL71_000331</name>
</gene>
<keyword evidence="2" id="KW-1185">Reference proteome</keyword>
<comment type="caution">
    <text evidence="1">The sequence shown here is derived from an EMBL/GenBank/DDBJ whole genome shotgun (WGS) entry which is preliminary data.</text>
</comment>
<proteinExistence type="predicted"/>
<evidence type="ECO:0000313" key="2">
    <source>
        <dbReference type="Proteomes" id="UP000829398"/>
    </source>
</evidence>
<evidence type="ECO:0000313" key="1">
    <source>
        <dbReference type="EMBL" id="KAH9799374.1"/>
    </source>
</evidence>
<sequence length="1134" mass="123400">MSNNLASHRLSIQSSQMGQLEPKLDSSMQMGLGTSSLQQMSMSNMGGGSVGSAHNGTTASQQMKMSNLGVGPVGPGYNGSESQQLSIANMEMGTLQPVSNDLGSQILPMSNEQTGQMDTQTYNMVSQQFFPPTSQWGELGTLSNNVTYQQLSLLNKRKAPMEPSVMQKSSPSNKRVAQLEHRPWLQPVSGPDKRVAQQMQFMSNSTGSQHSPASNKKVVQKDSVPGKSAPQKPLMQKSQNAHLQSSAKVQSGSLESVRSKMRENLAAALALVSQDKSSNAEKSSQNEAATIPGKLQGISQPNGSVLAASDTVEPVSAAPKEAATSKEGSSAMSTDVRSGTQQNFTNGNTSTAMQIPKCSGEDFQYGNHLPDEDVPFSDNFFARDELLQGNGLSWVLEPVIGVQEKNELPTVENQELRNQKVVGDGGRGEPPPDQSPQILASKIEAELFKLFGGVNKKYKEKGRSLLFNLKDHNNPELREKVMSGEILPERLCSMTAEELASKELSQWRMAKAQELAQMVVLPDSDVDIRRMVKKTHKGEFQVEVEQVDTTSMDVSLGISSHDRRSGQENEGGASPPSKSVQTKEESNAAATEKKSNLEGQEDQCTITIPSSEATDLMQGLMVDNEMKDAEFLPPIVSLDEFMESLNSEPPFEDISGDAEKSTPTPKLDRDDTEVGSKSKSLQTQQDPVNATPAKHDNVEGTETKSDTISKHNDSPVKSETAAPVVASKSELVWEGLLQLNISAMASVTGIFKSGEKTSTKEWASFLEIKGRVKLDAFEKYLQQLPMSRSRAVMVSQIMHVVGKEASPKSDRKNLSEVAESYVSDGRVGIAEPGPGIELYFCPPHSKTIDLLSKIVPKDHLEALGAIDNGLIGVLVWKKAQLTSTISPNSASHHKHASKKHFTSTRRHQDKDTTTTTTNTNMNVSPTPKTSMSHARHSIYAKPPAQEDDDDDDDEVPPGFGPGAARDDDDLPEFNFSGGSIQHTPRGPVAPLHHPQTPSRPVDQIRELIHKYGQPQGAASSDRRGIGVAIQPWNDDDDDIPEWQPQSAQPVHGYKRPPMVNQQRHVGLMQPHEQYRQPSLSLQPQMNVMQAPQQNQWTQHGTYTAPPSQPGAGGVQFYGQPGAAWRQDAPKSRGF</sequence>
<dbReference type="Proteomes" id="UP000829398">
    <property type="component" value="Chromosome 1"/>
</dbReference>
<organism evidence="1 2">
    <name type="scientific">Citrus sinensis</name>
    <name type="common">Sweet orange</name>
    <name type="synonym">Citrus aurantium var. sinensis</name>
    <dbReference type="NCBI Taxonomy" id="2711"/>
    <lineage>
        <taxon>Eukaryota</taxon>
        <taxon>Viridiplantae</taxon>
        <taxon>Streptophyta</taxon>
        <taxon>Embryophyta</taxon>
        <taxon>Tracheophyta</taxon>
        <taxon>Spermatophyta</taxon>
        <taxon>Magnoliopsida</taxon>
        <taxon>eudicotyledons</taxon>
        <taxon>Gunneridae</taxon>
        <taxon>Pentapetalae</taxon>
        <taxon>rosids</taxon>
        <taxon>malvids</taxon>
        <taxon>Sapindales</taxon>
        <taxon>Rutaceae</taxon>
        <taxon>Aurantioideae</taxon>
        <taxon>Citrus</taxon>
    </lineage>
</organism>
<name>A0ACB8NNF7_CITSI</name>